<dbReference type="Pfam" id="PF00793">
    <property type="entry name" value="DAHP_synth_1"/>
    <property type="match status" value="1"/>
</dbReference>
<reference evidence="3 4" key="1">
    <citation type="submission" date="2022-06" db="EMBL/GenBank/DDBJ databases">
        <title>Genomic Encyclopedia of Archaeal and Bacterial Type Strains, Phase II (KMG-II): from individual species to whole genera.</title>
        <authorList>
            <person name="Goeker M."/>
        </authorList>
    </citation>
    <scope>NUCLEOTIDE SEQUENCE [LARGE SCALE GENOMIC DNA]</scope>
    <source>
        <strain evidence="3 4">DSM 40477</strain>
    </source>
</reference>
<organism evidence="3 4">
    <name type="scientific">Streptoalloteichus tenebrarius (strain ATCC 17920 / DSM 40477 / JCM 4838 / CBS 697.72 / NBRC 16177 / NCIMB 11028 / NRRL B-12390 / A12253. 1 / ISP 5477)</name>
    <name type="common">Streptomyces tenebrarius</name>
    <dbReference type="NCBI Taxonomy" id="1933"/>
    <lineage>
        <taxon>Bacteria</taxon>
        <taxon>Bacillati</taxon>
        <taxon>Actinomycetota</taxon>
        <taxon>Actinomycetes</taxon>
        <taxon>Pseudonocardiales</taxon>
        <taxon>Pseudonocardiaceae</taxon>
        <taxon>Streptoalloteichus</taxon>
    </lineage>
</organism>
<dbReference type="Proteomes" id="UP001205311">
    <property type="component" value="Unassembled WGS sequence"/>
</dbReference>
<evidence type="ECO:0000259" key="2">
    <source>
        <dbReference type="Pfam" id="PF00793"/>
    </source>
</evidence>
<dbReference type="SUPFAM" id="SSF51569">
    <property type="entry name" value="Aldolase"/>
    <property type="match status" value="1"/>
</dbReference>
<comment type="caution">
    <text evidence="3">The sequence shown here is derived from an EMBL/GenBank/DDBJ whole genome shotgun (WGS) entry which is preliminary data.</text>
</comment>
<accession>A0ABT1HTL4</accession>
<dbReference type="RefSeq" id="WP_253669781.1">
    <property type="nucleotide sequence ID" value="NZ_JAMTCP010000011.1"/>
</dbReference>
<dbReference type="NCBIfam" id="TIGR01361">
    <property type="entry name" value="DAHP_synth_Bsub"/>
    <property type="match status" value="1"/>
</dbReference>
<gene>
    <name evidence="3" type="ORF">LX15_002568</name>
</gene>
<dbReference type="NCBIfam" id="NF006421">
    <property type="entry name" value="PRK08673.1"/>
    <property type="match status" value="1"/>
</dbReference>
<protein>
    <submittedName>
        <fullName evidence="3">3-deoxy-D-arabinoheptulosonate-7-phosphate synthase</fullName>
    </submittedName>
</protein>
<dbReference type="InterPro" id="IPR013785">
    <property type="entry name" value="Aldolase_TIM"/>
</dbReference>
<evidence type="ECO:0000256" key="1">
    <source>
        <dbReference type="ARBA" id="ARBA00022679"/>
    </source>
</evidence>
<dbReference type="InterPro" id="IPR052899">
    <property type="entry name" value="Class-I_DAHP_synthase"/>
</dbReference>
<keyword evidence="4" id="KW-1185">Reference proteome</keyword>
<dbReference type="InterPro" id="IPR006218">
    <property type="entry name" value="DAHP1/KDSA"/>
</dbReference>
<dbReference type="EMBL" id="JAMTCP010000011">
    <property type="protein sequence ID" value="MCP2258870.1"/>
    <property type="molecule type" value="Genomic_DNA"/>
</dbReference>
<dbReference type="NCBIfam" id="NF009239">
    <property type="entry name" value="PRK12595.1"/>
    <property type="match status" value="1"/>
</dbReference>
<dbReference type="PANTHER" id="PTHR43018">
    <property type="entry name" value="PHOSPHO-2-DEHYDRO-3-DEOXYHEPTONATE ALDOLASE"/>
    <property type="match status" value="1"/>
</dbReference>
<keyword evidence="1" id="KW-0808">Transferase</keyword>
<dbReference type="Gene3D" id="3.20.20.70">
    <property type="entry name" value="Aldolase class I"/>
    <property type="match status" value="1"/>
</dbReference>
<dbReference type="InterPro" id="IPR006268">
    <property type="entry name" value="DAHP_syn_2"/>
</dbReference>
<feature type="domain" description="DAHP synthetase I/KDSA" evidence="2">
    <location>
        <begin position="98"/>
        <end position="327"/>
    </location>
</feature>
<dbReference type="PANTHER" id="PTHR43018:SF2">
    <property type="entry name" value="PHOSPHO-2-DEHYDRO-3-DEOXYHEPTONATE ALDOLASE"/>
    <property type="match status" value="1"/>
</dbReference>
<evidence type="ECO:0000313" key="3">
    <source>
        <dbReference type="EMBL" id="MCP2258870.1"/>
    </source>
</evidence>
<proteinExistence type="predicted"/>
<evidence type="ECO:0000313" key="4">
    <source>
        <dbReference type="Proteomes" id="UP001205311"/>
    </source>
</evidence>
<sequence>MIVARMRSTVELAEQHRLAAHWDGQGHRSFRCRVGRWTLVTFPDVVAGSPAGQEFVEALRAVPGIESVVDSTESPPLASLLATGEPSVVPVAGDRSVGGGGFTVIAGPCAVEDETQLMTLAREVRDHGADLLRGGAFKPRTSPYAFQGLGGEGLRMLREASEATGLPVVTEVLDVAGVEAVAEVAHVLQIGARNGQNFALLREVALTGLPVLLKRGFGCTVEEWLHSAEYLLMAGNGHVVLCERGIRTFENATRFTLDISAVPLVKRISHLPVVVDPSHACGRSDLVEPLAAVAAAAGADGVMVDVHHDADAARCDGKQAITPEEFGALVHRTGRVLRGLDRPAPEAGRALAAT</sequence>
<name>A0ABT1HTL4_STRSD</name>